<dbReference type="InterPro" id="IPR000073">
    <property type="entry name" value="AB_hydrolase_1"/>
</dbReference>
<keyword evidence="3" id="KW-1185">Reference proteome</keyword>
<dbReference type="RefSeq" id="WP_145259274.1">
    <property type="nucleotide sequence ID" value="NZ_CP036316.1"/>
</dbReference>
<proteinExistence type="predicted"/>
<keyword evidence="2" id="KW-0378">Hydrolase</keyword>
<organism evidence="2 3">
    <name type="scientific">Calycomorphotria hydatis</name>
    <dbReference type="NCBI Taxonomy" id="2528027"/>
    <lineage>
        <taxon>Bacteria</taxon>
        <taxon>Pseudomonadati</taxon>
        <taxon>Planctomycetota</taxon>
        <taxon>Planctomycetia</taxon>
        <taxon>Planctomycetales</taxon>
        <taxon>Planctomycetaceae</taxon>
        <taxon>Calycomorphotria</taxon>
    </lineage>
</organism>
<evidence type="ECO:0000313" key="3">
    <source>
        <dbReference type="Proteomes" id="UP000319976"/>
    </source>
</evidence>
<dbReference type="Proteomes" id="UP000319976">
    <property type="component" value="Chromosome"/>
</dbReference>
<evidence type="ECO:0000259" key="1">
    <source>
        <dbReference type="Pfam" id="PF12697"/>
    </source>
</evidence>
<gene>
    <name evidence="2" type="ORF">V22_03870</name>
</gene>
<dbReference type="Pfam" id="PF12697">
    <property type="entry name" value="Abhydrolase_6"/>
    <property type="match status" value="1"/>
</dbReference>
<dbReference type="EMBL" id="CP036316">
    <property type="protein sequence ID" value="QDT63169.1"/>
    <property type="molecule type" value="Genomic_DNA"/>
</dbReference>
<feature type="domain" description="AB hydrolase-1" evidence="1">
    <location>
        <begin position="53"/>
        <end position="228"/>
    </location>
</feature>
<dbReference type="AlphaFoldDB" id="A0A517T476"/>
<dbReference type="SUPFAM" id="SSF53474">
    <property type="entry name" value="alpha/beta-Hydrolases"/>
    <property type="match status" value="1"/>
</dbReference>
<dbReference type="Gene3D" id="3.40.50.1820">
    <property type="entry name" value="alpha/beta hydrolase"/>
    <property type="match status" value="1"/>
</dbReference>
<dbReference type="GO" id="GO:0016787">
    <property type="term" value="F:hydrolase activity"/>
    <property type="evidence" value="ECO:0007669"/>
    <property type="project" value="UniProtKB-KW"/>
</dbReference>
<dbReference type="OrthoDB" id="211846at2"/>
<name>A0A517T476_9PLAN</name>
<dbReference type="KEGG" id="chya:V22_03870"/>
<evidence type="ECO:0000313" key="2">
    <source>
        <dbReference type="EMBL" id="QDT63169.1"/>
    </source>
</evidence>
<protein>
    <submittedName>
        <fullName evidence="2">Alpha/beta hydrolase family protein</fullName>
    </submittedName>
</protein>
<sequence>MSDPQLMLLPGLCADHRLFNRQREAFPNLQTPAWLEPQPEESLESYAIRCADHWFLGEEPIFDLARPFWLGGISFGGMLAMEIGGRLAEREHAPAGVILISSCRSGDVVSDRFMGRQAVDSRIPDELRRNILVGPATTLFTSWDRLCDEDTALVREMAEDTDLDFLRWAASACVDWKLSHEEAAELPFPIHQIHGRKNRIIPLCAEDADHVLENGGHLINLGQADEVNRYLLSCVEGAKGSSTE</sequence>
<reference evidence="2 3" key="1">
    <citation type="submission" date="2019-02" db="EMBL/GenBank/DDBJ databases">
        <title>Deep-cultivation of Planctomycetes and their phenomic and genomic characterization uncovers novel biology.</title>
        <authorList>
            <person name="Wiegand S."/>
            <person name="Jogler M."/>
            <person name="Boedeker C."/>
            <person name="Pinto D."/>
            <person name="Vollmers J."/>
            <person name="Rivas-Marin E."/>
            <person name="Kohn T."/>
            <person name="Peeters S.H."/>
            <person name="Heuer A."/>
            <person name="Rast P."/>
            <person name="Oberbeckmann S."/>
            <person name="Bunk B."/>
            <person name="Jeske O."/>
            <person name="Meyerdierks A."/>
            <person name="Storesund J.E."/>
            <person name="Kallscheuer N."/>
            <person name="Luecker S."/>
            <person name="Lage O.M."/>
            <person name="Pohl T."/>
            <person name="Merkel B.J."/>
            <person name="Hornburger P."/>
            <person name="Mueller R.-W."/>
            <person name="Bruemmer F."/>
            <person name="Labrenz M."/>
            <person name="Spormann A.M."/>
            <person name="Op den Camp H."/>
            <person name="Overmann J."/>
            <person name="Amann R."/>
            <person name="Jetten M.S.M."/>
            <person name="Mascher T."/>
            <person name="Medema M.H."/>
            <person name="Devos D.P."/>
            <person name="Kaster A.-K."/>
            <person name="Ovreas L."/>
            <person name="Rohde M."/>
            <person name="Galperin M.Y."/>
            <person name="Jogler C."/>
        </authorList>
    </citation>
    <scope>NUCLEOTIDE SEQUENCE [LARGE SCALE GENOMIC DNA]</scope>
    <source>
        <strain evidence="2 3">V22</strain>
    </source>
</reference>
<accession>A0A517T476</accession>
<dbReference type="InterPro" id="IPR029058">
    <property type="entry name" value="AB_hydrolase_fold"/>
</dbReference>